<evidence type="ECO:0000313" key="4">
    <source>
        <dbReference type="EMBL" id="GGE37808.1"/>
    </source>
</evidence>
<keyword evidence="5" id="KW-1185">Reference proteome</keyword>
<dbReference type="AlphaFoldDB" id="A0A917EFV4"/>
<feature type="transmembrane region" description="Helical" evidence="2">
    <location>
        <begin position="83"/>
        <end position="104"/>
    </location>
</feature>
<organism evidence="4 5">
    <name type="scientific">Primorskyibacter flagellatus</name>
    <dbReference type="NCBI Taxonomy" id="1387277"/>
    <lineage>
        <taxon>Bacteria</taxon>
        <taxon>Pseudomonadati</taxon>
        <taxon>Pseudomonadota</taxon>
        <taxon>Alphaproteobacteria</taxon>
        <taxon>Rhodobacterales</taxon>
        <taxon>Roseobacteraceae</taxon>
        <taxon>Primorskyibacter</taxon>
    </lineage>
</organism>
<proteinExistence type="inferred from homology"/>
<accession>A0A917EFV4</accession>
<keyword evidence="2" id="KW-0472">Membrane</keyword>
<dbReference type="PANTHER" id="PTHR43318">
    <property type="entry name" value="UDP-N-ACETYLGLUCOSAMINE 4,6-DEHYDRATASE"/>
    <property type="match status" value="1"/>
</dbReference>
<dbReference type="Pfam" id="PF13727">
    <property type="entry name" value="CoA_binding_3"/>
    <property type="match status" value="1"/>
</dbReference>
<feature type="transmembrane region" description="Helical" evidence="2">
    <location>
        <begin position="116"/>
        <end position="136"/>
    </location>
</feature>
<keyword evidence="2" id="KW-0812">Transmembrane</keyword>
<dbReference type="SUPFAM" id="SSF51735">
    <property type="entry name" value="NAD(P)-binding Rossmann-fold domains"/>
    <property type="match status" value="1"/>
</dbReference>
<dbReference type="Pfam" id="PF02719">
    <property type="entry name" value="Polysacc_synt_2"/>
    <property type="match status" value="1"/>
</dbReference>
<feature type="domain" description="Polysaccharide biosynthesis protein CapD-like" evidence="3">
    <location>
        <begin position="284"/>
        <end position="583"/>
    </location>
</feature>
<dbReference type="PANTHER" id="PTHR43318:SF1">
    <property type="entry name" value="POLYSACCHARIDE BIOSYNTHESIS PROTEIN EPSC-RELATED"/>
    <property type="match status" value="1"/>
</dbReference>
<dbReference type="SUPFAM" id="SSF53335">
    <property type="entry name" value="S-adenosyl-L-methionine-dependent methyltransferases"/>
    <property type="match status" value="1"/>
</dbReference>
<dbReference type="InterPro" id="IPR029063">
    <property type="entry name" value="SAM-dependent_MTases_sf"/>
</dbReference>
<dbReference type="EMBL" id="BMFJ01000001">
    <property type="protein sequence ID" value="GGE37808.1"/>
    <property type="molecule type" value="Genomic_DNA"/>
</dbReference>
<comment type="similarity">
    <text evidence="1">Belongs to the polysaccharide synthase family.</text>
</comment>
<gene>
    <name evidence="4" type="primary">wbfY</name>
    <name evidence="4" type="ORF">GCM10011360_27030</name>
</gene>
<name>A0A917EFV4_9RHOB</name>
<sequence>MMSLLHRISDLSRHNKIFVQILSDCLFISLCFFMAMALRLDGFYFTEDATIWLPMLVVFPVTIVSFVRLGLYRAIVRYITSEALGAVAIGVVVSSITLAAASAMFDVSVPRSVPGIYAILLLFTVGGSRFIVRSVFRRSMKSSRKPVIVYGAGDAGRQLVNALTHSKDYRPVAFVDDDERLHQTSIAGFRIYASDKVPNLIVRTGARAILLALPSASRARRREIVQALSPHKIEIKTIPGVEDIVNGKAKFSDIRTVTPEDLLGRDPVPPRPELMRRNISGKVVLVTGAGGSIGSELCRQLIEYAPKALVLYELSEFALYSVEADLREIAARTGMKIDIFPVLGSVQNPERTRAVLRSFEVQTVYHAAAYKHVPLVEENVVEGVRNNVFGTLNLARLAIETGVEQFILISTDKAVRPTNFMGASKRMAELICQALAADQDRTAFSMVRFGNVLGSSGSVIPKFQAQIDQGGPVTVTHREINRYFMTIPEAAQLVIQAGAMGKGGDVFVLDMGEPIKILDLALSMIRLHGLTPYVVDSMEEVDKTRGDIAICITGLRKGEKLYEELLIGDNSSGTDHPRIMTASEVFLPFDRLNGLLDRLAGACKAFDVQAIRNIFLEAPLAYAPNGDVIADLMWAERRAAVLPVDPKPLRVVEMAQGKKRS</sequence>
<comment type="caution">
    <text evidence="4">The sequence shown here is derived from an EMBL/GenBank/DDBJ whole genome shotgun (WGS) entry which is preliminary data.</text>
</comment>
<evidence type="ECO:0000256" key="2">
    <source>
        <dbReference type="SAM" id="Phobius"/>
    </source>
</evidence>
<dbReference type="Gene3D" id="3.40.50.720">
    <property type="entry name" value="NAD(P)-binding Rossmann-like Domain"/>
    <property type="match status" value="2"/>
</dbReference>
<evidence type="ECO:0000259" key="3">
    <source>
        <dbReference type="Pfam" id="PF02719"/>
    </source>
</evidence>
<keyword evidence="2" id="KW-1133">Transmembrane helix</keyword>
<dbReference type="RefSeq" id="WP_188478187.1">
    <property type="nucleotide sequence ID" value="NZ_BMFJ01000001.1"/>
</dbReference>
<dbReference type="InterPro" id="IPR036291">
    <property type="entry name" value="NAD(P)-bd_dom_sf"/>
</dbReference>
<reference evidence="5" key="1">
    <citation type="journal article" date="2019" name="Int. J. Syst. Evol. Microbiol.">
        <title>The Global Catalogue of Microorganisms (GCM) 10K type strain sequencing project: providing services to taxonomists for standard genome sequencing and annotation.</title>
        <authorList>
            <consortium name="The Broad Institute Genomics Platform"/>
            <consortium name="The Broad Institute Genome Sequencing Center for Infectious Disease"/>
            <person name="Wu L."/>
            <person name="Ma J."/>
        </authorList>
    </citation>
    <scope>NUCLEOTIDE SEQUENCE [LARGE SCALE GENOMIC DNA]</scope>
    <source>
        <strain evidence="5">CGMCC 1.12664</strain>
    </source>
</reference>
<feature type="transmembrane region" description="Helical" evidence="2">
    <location>
        <begin position="21"/>
        <end position="39"/>
    </location>
</feature>
<feature type="transmembrane region" description="Helical" evidence="2">
    <location>
        <begin position="51"/>
        <end position="71"/>
    </location>
</feature>
<protein>
    <submittedName>
        <fullName evidence="4">Nucleoside-diphosphate sugar epimerase</fullName>
    </submittedName>
</protein>
<dbReference type="InterPro" id="IPR003869">
    <property type="entry name" value="Polysac_CapD-like"/>
</dbReference>
<dbReference type="InterPro" id="IPR051203">
    <property type="entry name" value="Polysaccharide_Synthase-Rel"/>
</dbReference>
<evidence type="ECO:0000313" key="5">
    <source>
        <dbReference type="Proteomes" id="UP000612855"/>
    </source>
</evidence>
<dbReference type="Proteomes" id="UP000612855">
    <property type="component" value="Unassembled WGS sequence"/>
</dbReference>
<evidence type="ECO:0000256" key="1">
    <source>
        <dbReference type="ARBA" id="ARBA00007430"/>
    </source>
</evidence>
<dbReference type="CDD" id="cd05237">
    <property type="entry name" value="UDP_invert_4-6DH_SDR_e"/>
    <property type="match status" value="1"/>
</dbReference>